<dbReference type="AlphaFoldDB" id="A0A0A9BH75"/>
<reference evidence="1" key="2">
    <citation type="journal article" date="2015" name="Data Brief">
        <title>Shoot transcriptome of the giant reed, Arundo donax.</title>
        <authorList>
            <person name="Barrero R.A."/>
            <person name="Guerrero F.D."/>
            <person name="Moolhuijzen P."/>
            <person name="Goolsby J.A."/>
            <person name="Tidwell J."/>
            <person name="Bellgard S.E."/>
            <person name="Bellgard M.I."/>
        </authorList>
    </citation>
    <scope>NUCLEOTIDE SEQUENCE</scope>
    <source>
        <tissue evidence="1">Shoot tissue taken approximately 20 cm above the soil surface</tissue>
    </source>
</reference>
<name>A0A0A9BH75_ARUDO</name>
<sequence length="69" mass="7943">MNVAIVLYKIFPHMNLMNKKRNPKAIYQPTLSIVPKKSWKQNFIFSPCCKQLAKAQKNIPSADQTFGYA</sequence>
<proteinExistence type="predicted"/>
<protein>
    <submittedName>
        <fullName evidence="1">Uncharacterized protein</fullName>
    </submittedName>
</protein>
<reference evidence="1" key="1">
    <citation type="submission" date="2014-09" db="EMBL/GenBank/DDBJ databases">
        <authorList>
            <person name="Magalhaes I.L.F."/>
            <person name="Oliveira U."/>
            <person name="Santos F.R."/>
            <person name="Vidigal T.H.D.A."/>
            <person name="Brescovit A.D."/>
            <person name="Santos A.J."/>
        </authorList>
    </citation>
    <scope>NUCLEOTIDE SEQUENCE</scope>
    <source>
        <tissue evidence="1">Shoot tissue taken approximately 20 cm above the soil surface</tissue>
    </source>
</reference>
<evidence type="ECO:0000313" key="1">
    <source>
        <dbReference type="EMBL" id="JAD63344.1"/>
    </source>
</evidence>
<accession>A0A0A9BH75</accession>
<organism evidence="1">
    <name type="scientific">Arundo donax</name>
    <name type="common">Giant reed</name>
    <name type="synonym">Donax arundinaceus</name>
    <dbReference type="NCBI Taxonomy" id="35708"/>
    <lineage>
        <taxon>Eukaryota</taxon>
        <taxon>Viridiplantae</taxon>
        <taxon>Streptophyta</taxon>
        <taxon>Embryophyta</taxon>
        <taxon>Tracheophyta</taxon>
        <taxon>Spermatophyta</taxon>
        <taxon>Magnoliopsida</taxon>
        <taxon>Liliopsida</taxon>
        <taxon>Poales</taxon>
        <taxon>Poaceae</taxon>
        <taxon>PACMAD clade</taxon>
        <taxon>Arundinoideae</taxon>
        <taxon>Arundineae</taxon>
        <taxon>Arundo</taxon>
    </lineage>
</organism>
<dbReference type="EMBL" id="GBRH01234551">
    <property type="protein sequence ID" value="JAD63344.1"/>
    <property type="molecule type" value="Transcribed_RNA"/>
</dbReference>